<dbReference type="AlphaFoldDB" id="A0A7K4KLV0"/>
<dbReference type="InterPro" id="IPR010530">
    <property type="entry name" value="B12D"/>
</dbReference>
<feature type="transmembrane region" description="Helical" evidence="12">
    <location>
        <begin position="6"/>
        <end position="25"/>
    </location>
</feature>
<dbReference type="OrthoDB" id="5511684at2759"/>
<feature type="non-terminal residue" evidence="13">
    <location>
        <position position="52"/>
    </location>
</feature>
<dbReference type="PANTHER" id="PTHR14256">
    <property type="entry name" value="NADH-UBIQUINONE OXIDOREDUCTASE MLRQ SUBUNIT"/>
    <property type="match status" value="1"/>
</dbReference>
<keyword evidence="6" id="KW-0249">Electron transport</keyword>
<keyword evidence="9 12" id="KW-0472">Membrane</keyword>
<evidence type="ECO:0000256" key="7">
    <source>
        <dbReference type="ARBA" id="ARBA00022989"/>
    </source>
</evidence>
<evidence type="ECO:0000256" key="12">
    <source>
        <dbReference type="SAM" id="Phobius"/>
    </source>
</evidence>
<dbReference type="Proteomes" id="UP000545332">
    <property type="component" value="Unassembled WGS sequence"/>
</dbReference>
<organism evidence="13 14">
    <name type="scientific">Crypturellus soui</name>
    <dbReference type="NCBI Taxonomy" id="458187"/>
    <lineage>
        <taxon>Eukaryota</taxon>
        <taxon>Metazoa</taxon>
        <taxon>Chordata</taxon>
        <taxon>Craniata</taxon>
        <taxon>Vertebrata</taxon>
        <taxon>Euteleostomi</taxon>
        <taxon>Archelosauria</taxon>
        <taxon>Archosauria</taxon>
        <taxon>Dinosauria</taxon>
        <taxon>Saurischia</taxon>
        <taxon>Theropoda</taxon>
        <taxon>Coelurosauria</taxon>
        <taxon>Aves</taxon>
        <taxon>Palaeognathae</taxon>
        <taxon>Tinamiformes</taxon>
        <taxon>Tinamidae</taxon>
        <taxon>Crypturellus</taxon>
    </lineage>
</organism>
<comment type="subcellular location">
    <subcellularLocation>
        <location evidence="1">Mitochondrion inner membrane</location>
        <topology evidence="1">Single-pass membrane protein</topology>
    </subcellularLocation>
</comment>
<keyword evidence="5" id="KW-0999">Mitochondrion inner membrane</keyword>
<keyword evidence="2" id="KW-0813">Transport</keyword>
<feature type="non-terminal residue" evidence="13">
    <location>
        <position position="1"/>
    </location>
</feature>
<sequence length="52" mass="5847">QLIPLFVIIGSGGVGAALYVMRLAMFNPEVCWDKKNNPEPWNKLAPNDQYKV</sequence>
<dbReference type="GO" id="GO:0005743">
    <property type="term" value="C:mitochondrial inner membrane"/>
    <property type="evidence" value="ECO:0007669"/>
    <property type="project" value="UniProtKB-SubCell"/>
</dbReference>
<dbReference type="Pfam" id="PF06522">
    <property type="entry name" value="B12D"/>
    <property type="match status" value="1"/>
</dbReference>
<evidence type="ECO:0000256" key="3">
    <source>
        <dbReference type="ARBA" id="ARBA00022660"/>
    </source>
</evidence>
<evidence type="ECO:0000256" key="4">
    <source>
        <dbReference type="ARBA" id="ARBA00022692"/>
    </source>
</evidence>
<evidence type="ECO:0000256" key="10">
    <source>
        <dbReference type="ARBA" id="ARBA00038186"/>
    </source>
</evidence>
<evidence type="ECO:0000313" key="13">
    <source>
        <dbReference type="EMBL" id="NWI17152.1"/>
    </source>
</evidence>
<reference evidence="13 14" key="1">
    <citation type="submission" date="2019-09" db="EMBL/GenBank/DDBJ databases">
        <title>Bird 10,000 Genomes (B10K) Project - Family phase.</title>
        <authorList>
            <person name="Zhang G."/>
        </authorList>
    </citation>
    <scope>NUCLEOTIDE SEQUENCE [LARGE SCALE GENOMIC DNA]</scope>
    <source>
        <strain evidence="13">B10K-MSB-42743</strain>
        <tissue evidence="13">Heart</tissue>
    </source>
</reference>
<evidence type="ECO:0000256" key="6">
    <source>
        <dbReference type="ARBA" id="ARBA00022982"/>
    </source>
</evidence>
<keyword evidence="14" id="KW-1185">Reference proteome</keyword>
<accession>A0A7K4KLV0</accession>
<evidence type="ECO:0000313" key="14">
    <source>
        <dbReference type="Proteomes" id="UP000545332"/>
    </source>
</evidence>
<proteinExistence type="inferred from homology"/>
<name>A0A7K4KLV0_9AVES</name>
<dbReference type="EMBL" id="VWPX01013842">
    <property type="protein sequence ID" value="NWI17152.1"/>
    <property type="molecule type" value="Genomic_DNA"/>
</dbReference>
<keyword evidence="8" id="KW-0496">Mitochondrion</keyword>
<evidence type="ECO:0000256" key="8">
    <source>
        <dbReference type="ARBA" id="ARBA00023128"/>
    </source>
</evidence>
<evidence type="ECO:0000256" key="2">
    <source>
        <dbReference type="ARBA" id="ARBA00022448"/>
    </source>
</evidence>
<comment type="caution">
    <text evidence="13">The sequence shown here is derived from an EMBL/GenBank/DDBJ whole genome shotgun (WGS) entry which is preliminary data.</text>
</comment>
<keyword evidence="7 12" id="KW-1133">Transmembrane helix</keyword>
<dbReference type="PANTHER" id="PTHR14256:SF4">
    <property type="entry name" value="CYTOCHROME C OXIDASE SUBUNIT NDUFA4"/>
    <property type="match status" value="1"/>
</dbReference>
<evidence type="ECO:0000256" key="11">
    <source>
        <dbReference type="ARBA" id="ARBA00041121"/>
    </source>
</evidence>
<evidence type="ECO:0000256" key="5">
    <source>
        <dbReference type="ARBA" id="ARBA00022792"/>
    </source>
</evidence>
<evidence type="ECO:0000256" key="9">
    <source>
        <dbReference type="ARBA" id="ARBA00023136"/>
    </source>
</evidence>
<keyword evidence="4 12" id="KW-0812">Transmembrane</keyword>
<gene>
    <name evidence="13" type="primary">Ndufa4</name>
    <name evidence="13" type="ORF">CRYSOU_R13736</name>
</gene>
<protein>
    <recommendedName>
        <fullName evidence="11">Cytochrome c oxidase subunit NDUFA4</fullName>
    </recommendedName>
</protein>
<evidence type="ECO:0000256" key="1">
    <source>
        <dbReference type="ARBA" id="ARBA00004434"/>
    </source>
</evidence>
<comment type="similarity">
    <text evidence="10">Belongs to the complex IV NDUFA4 subunit family.</text>
</comment>
<keyword evidence="3" id="KW-0679">Respiratory chain</keyword>